<comment type="subcellular location">
    <subcellularLocation>
        <location evidence="1">Nucleus</location>
        <location evidence="1">Nucleolus</location>
    </subcellularLocation>
    <subcellularLocation>
        <location evidence="2">Nucleus</location>
        <location evidence="2">Nucleoplasm</location>
    </subcellularLocation>
</comment>
<comment type="caution">
    <text evidence="7">The sequence shown here is derived from an EMBL/GenBank/DDBJ whole genome shotgun (WGS) entry which is preliminary data.</text>
</comment>
<protein>
    <submittedName>
        <fullName evidence="7">Pre-rRNA-processing protein IPI1/Testis-expressed sequence 10 protein</fullName>
    </submittedName>
</protein>
<dbReference type="PANTHER" id="PTHR16056:SF2">
    <property type="entry name" value="TESTIS-EXPRESSED PROTEIN 10"/>
    <property type="match status" value="1"/>
</dbReference>
<reference evidence="8" key="1">
    <citation type="submission" date="2016-06" db="EMBL/GenBank/DDBJ databases">
        <title>Parallel loss of symbiosis genes in relatives of nitrogen-fixing non-legume Parasponia.</title>
        <authorList>
            <person name="Van Velzen R."/>
            <person name="Holmer R."/>
            <person name="Bu F."/>
            <person name="Rutten L."/>
            <person name="Van Zeijl A."/>
            <person name="Liu W."/>
            <person name="Santuari L."/>
            <person name="Cao Q."/>
            <person name="Sharma T."/>
            <person name="Shen D."/>
            <person name="Roswanjaya Y."/>
            <person name="Wardhani T."/>
            <person name="Kalhor M.S."/>
            <person name="Jansen J."/>
            <person name="Van den Hoogen J."/>
            <person name="Gungor B."/>
            <person name="Hartog M."/>
            <person name="Hontelez J."/>
            <person name="Verver J."/>
            <person name="Yang W.-C."/>
            <person name="Schijlen E."/>
            <person name="Repin R."/>
            <person name="Schilthuizen M."/>
            <person name="Schranz E."/>
            <person name="Heidstra R."/>
            <person name="Miyata K."/>
            <person name="Fedorova E."/>
            <person name="Kohlen W."/>
            <person name="Bisseling T."/>
            <person name="Smit S."/>
            <person name="Geurts R."/>
        </authorList>
    </citation>
    <scope>NUCLEOTIDE SEQUENCE [LARGE SCALE GENOMIC DNA]</scope>
    <source>
        <strain evidence="8">cv. WU1-14</strain>
    </source>
</reference>
<gene>
    <name evidence="7" type="ORF">PanWU01x14_275270</name>
</gene>
<evidence type="ECO:0000313" key="7">
    <source>
        <dbReference type="EMBL" id="PON43329.1"/>
    </source>
</evidence>
<feature type="domain" description="TEX10-like TPR repeats" evidence="6">
    <location>
        <begin position="442"/>
        <end position="585"/>
    </location>
</feature>
<dbReference type="STRING" id="3476.A0A2P5B3I5"/>
<dbReference type="Gene3D" id="1.25.10.10">
    <property type="entry name" value="Leucine-rich Repeat Variant"/>
    <property type="match status" value="1"/>
</dbReference>
<sequence>MAPSKAPSKKQKKGVDFRKIKRKIGRKLPPPKNATNTEIKSKAIFLPEQSVAADKSGLAVNKRGLTLKQLFDQSSHCSAKNRKDALMGIRDLLHTYPAELTLHKAAVIGNLGQRIGDDDEVVRQTLYRLLKSVIFPGCKEEHQEFIECVMRYIFHAMTNLKFEVRLMAFKFLELVVEHYPVSFFVHAEKIFQNYKEILQMNKFYFQETGKLKLVLSGLLRCLSLLPCNKREDDSAEQMFHSKLDFRKIYEVYSAIIGILEDLVLDLVNYFREFIFAVKAVTKGLVANDWAKTISTIILKKFPLEAGHQVSEKVEEICFTLNSTVTELYLHLSERILHAFPLEEKFLEFIENALLGKICTGTRSGKSVQEKNLLLLIPFIPKLVSQVASDWKSRLLEAFTKTFMDCNPQSSRKLACLSTIKHMIIPIEAKEYLVPDILNYQITWIQELPYLLILGDKHQSCCKVVLSILYDFATSCTINPLLAQELENMQFSLRQFYSTCLDDGNILFGPFVRLPSNSQKLAFGCVRFFRSLDPSFLTSITRCCLCPDLEPQVLFDIIDALHVCASYPPVNLKIEYYFSFCITLLSEFRVFPENIFPFTENIEPNTNRNTFRSLCDIACKNIRAMGDGYLLLWIVKDEILKNLLARPPLDNICAMLWLLVALNSEPPELSPPMELRPCTKLALTRELYPDIITKLGIVLPGYLIDIARCIPKYDHENSMCVNAWEHFISPCLSLFDASHKLLHHVLETFASLITGSSLSPPSHDQKQYARDHSNTIDAIVSILHVMHEYPKAPKILPSFKEDVGCILHNISCLQSSDEISLNLEERQKVQCAVNELKRINEDALVVEVGDVVAHGVDCEGDGDRSCEKGG</sequence>
<evidence type="ECO:0000313" key="8">
    <source>
        <dbReference type="Proteomes" id="UP000237105"/>
    </source>
</evidence>
<evidence type="ECO:0000256" key="3">
    <source>
        <dbReference type="ARBA" id="ARBA00006427"/>
    </source>
</evidence>
<dbReference type="OrthoDB" id="361362at2759"/>
<evidence type="ECO:0000256" key="4">
    <source>
        <dbReference type="ARBA" id="ARBA00023242"/>
    </source>
</evidence>
<keyword evidence="8" id="KW-1185">Reference proteome</keyword>
<dbReference type="EMBL" id="JXTB01000374">
    <property type="protein sequence ID" value="PON43329.1"/>
    <property type="molecule type" value="Genomic_DNA"/>
</dbReference>
<comment type="similarity">
    <text evidence="3">Belongs to the IPI1/TEX10 family.</text>
</comment>
<evidence type="ECO:0000256" key="2">
    <source>
        <dbReference type="ARBA" id="ARBA00004642"/>
    </source>
</evidence>
<dbReference type="InterPro" id="IPR016024">
    <property type="entry name" value="ARM-type_fold"/>
</dbReference>
<evidence type="ECO:0000259" key="6">
    <source>
        <dbReference type="Pfam" id="PF25781"/>
    </source>
</evidence>
<feature type="domain" description="Pre-rRNA-processing protein Ipi1 N-terminal" evidence="5">
    <location>
        <begin position="143"/>
        <end position="202"/>
    </location>
</feature>
<dbReference type="Proteomes" id="UP000237105">
    <property type="component" value="Unassembled WGS sequence"/>
</dbReference>
<organism evidence="7 8">
    <name type="scientific">Parasponia andersonii</name>
    <name type="common">Sponia andersonii</name>
    <dbReference type="NCBI Taxonomy" id="3476"/>
    <lineage>
        <taxon>Eukaryota</taxon>
        <taxon>Viridiplantae</taxon>
        <taxon>Streptophyta</taxon>
        <taxon>Embryophyta</taxon>
        <taxon>Tracheophyta</taxon>
        <taxon>Spermatophyta</taxon>
        <taxon>Magnoliopsida</taxon>
        <taxon>eudicotyledons</taxon>
        <taxon>Gunneridae</taxon>
        <taxon>Pentapetalae</taxon>
        <taxon>rosids</taxon>
        <taxon>fabids</taxon>
        <taxon>Rosales</taxon>
        <taxon>Cannabaceae</taxon>
        <taxon>Parasponia</taxon>
    </lineage>
</organism>
<dbReference type="GO" id="GO:0005634">
    <property type="term" value="C:nucleus"/>
    <property type="evidence" value="ECO:0007669"/>
    <property type="project" value="UniProtKB-SubCell"/>
</dbReference>
<proteinExistence type="inferred from homology"/>
<dbReference type="Pfam" id="PF12333">
    <property type="entry name" value="Ipi1_N"/>
    <property type="match status" value="1"/>
</dbReference>
<dbReference type="InterPro" id="IPR011989">
    <property type="entry name" value="ARM-like"/>
</dbReference>
<dbReference type="SUPFAM" id="SSF48371">
    <property type="entry name" value="ARM repeat"/>
    <property type="match status" value="1"/>
</dbReference>
<dbReference type="Pfam" id="PF25781">
    <property type="entry name" value="TPR_TEX10"/>
    <property type="match status" value="1"/>
</dbReference>
<name>A0A2P5B3I5_PARAD</name>
<dbReference type="InterPro" id="IPR024679">
    <property type="entry name" value="Ipi1_N"/>
</dbReference>
<dbReference type="AlphaFoldDB" id="A0A2P5B3I5"/>
<keyword evidence="4" id="KW-0539">Nucleus</keyword>
<dbReference type="InterPro" id="IPR057949">
    <property type="entry name" value="TPR_TEX10"/>
</dbReference>
<evidence type="ECO:0000259" key="5">
    <source>
        <dbReference type="Pfam" id="PF12333"/>
    </source>
</evidence>
<dbReference type="PANTHER" id="PTHR16056">
    <property type="entry name" value="REGULATOR OF MICROTUBULE DYNAMICS PROTEIN"/>
    <property type="match status" value="1"/>
</dbReference>
<evidence type="ECO:0000256" key="1">
    <source>
        <dbReference type="ARBA" id="ARBA00004604"/>
    </source>
</evidence>
<accession>A0A2P5B3I5</accession>